<dbReference type="CDD" id="cd12174">
    <property type="entry name" value="PGDH_like_3"/>
    <property type="match status" value="1"/>
</dbReference>
<proteinExistence type="predicted"/>
<dbReference type="EMBL" id="DVNF01000149">
    <property type="protein sequence ID" value="HIU60732.1"/>
    <property type="molecule type" value="Genomic_DNA"/>
</dbReference>
<organism evidence="3 4">
    <name type="scientific">Candidatus Stercoripulliclostridium merdigallinarum</name>
    <dbReference type="NCBI Taxonomy" id="2840951"/>
    <lineage>
        <taxon>Bacteria</taxon>
        <taxon>Bacillati</taxon>
        <taxon>Bacillota</taxon>
        <taxon>Clostridia</taxon>
        <taxon>Eubacteriales</taxon>
        <taxon>Candidatus Stercoripulliclostridium</taxon>
    </lineage>
</organism>
<dbReference type="Gene3D" id="3.40.50.720">
    <property type="entry name" value="NAD(P)-binding Rossmann-like Domain"/>
    <property type="match status" value="2"/>
</dbReference>
<dbReference type="GO" id="GO:0051287">
    <property type="term" value="F:NAD binding"/>
    <property type="evidence" value="ECO:0007669"/>
    <property type="project" value="InterPro"/>
</dbReference>
<feature type="non-terminal residue" evidence="3">
    <location>
        <position position="265"/>
    </location>
</feature>
<reference evidence="3" key="1">
    <citation type="submission" date="2020-10" db="EMBL/GenBank/DDBJ databases">
        <authorList>
            <person name="Gilroy R."/>
        </authorList>
    </citation>
    <scope>NUCLEOTIDE SEQUENCE</scope>
    <source>
        <strain evidence="3">18911</strain>
    </source>
</reference>
<keyword evidence="1" id="KW-0560">Oxidoreductase</keyword>
<dbReference type="SUPFAM" id="SSF51735">
    <property type="entry name" value="NAD(P)-binding Rossmann-fold domains"/>
    <property type="match status" value="1"/>
</dbReference>
<evidence type="ECO:0000313" key="4">
    <source>
        <dbReference type="Proteomes" id="UP000824094"/>
    </source>
</evidence>
<dbReference type="SUPFAM" id="SSF52283">
    <property type="entry name" value="Formate/glycerate dehydrogenase catalytic domain-like"/>
    <property type="match status" value="1"/>
</dbReference>
<feature type="domain" description="D-isomer specific 2-hydroxyacid dehydrogenase NAD-binding" evidence="2">
    <location>
        <begin position="121"/>
        <end position="253"/>
    </location>
</feature>
<protein>
    <submittedName>
        <fullName evidence="3">3-phosphoglycerate dehydrogenase</fullName>
    </submittedName>
</protein>
<dbReference type="Pfam" id="PF02826">
    <property type="entry name" value="2-Hacid_dh_C"/>
    <property type="match status" value="1"/>
</dbReference>
<accession>A0A9D1MIH0</accession>
<dbReference type="PROSITE" id="PS00671">
    <property type="entry name" value="D_2_HYDROXYACID_DH_3"/>
    <property type="match status" value="1"/>
</dbReference>
<dbReference type="PANTHER" id="PTHR42938:SF47">
    <property type="entry name" value="HYDROXYPYRUVATE REDUCTASE"/>
    <property type="match status" value="1"/>
</dbReference>
<dbReference type="InterPro" id="IPR006140">
    <property type="entry name" value="D-isomer_DH_NAD-bd"/>
</dbReference>
<dbReference type="GO" id="GO:0016616">
    <property type="term" value="F:oxidoreductase activity, acting on the CH-OH group of donors, NAD or NADP as acceptor"/>
    <property type="evidence" value="ECO:0007669"/>
    <property type="project" value="InterPro"/>
</dbReference>
<evidence type="ECO:0000256" key="1">
    <source>
        <dbReference type="ARBA" id="ARBA00023002"/>
    </source>
</evidence>
<name>A0A9D1MIH0_9FIRM</name>
<dbReference type="InterPro" id="IPR036291">
    <property type="entry name" value="NAD(P)-bd_dom_sf"/>
</dbReference>
<evidence type="ECO:0000259" key="2">
    <source>
        <dbReference type="Pfam" id="PF02826"/>
    </source>
</evidence>
<dbReference type="InterPro" id="IPR029753">
    <property type="entry name" value="D-isomer_DH_CS"/>
</dbReference>
<dbReference type="AlphaFoldDB" id="A0A9D1MIH0"/>
<dbReference type="Proteomes" id="UP000824094">
    <property type="component" value="Unassembled WGS sequence"/>
</dbReference>
<reference evidence="3" key="2">
    <citation type="journal article" date="2021" name="PeerJ">
        <title>Extensive microbial diversity within the chicken gut microbiome revealed by metagenomics and culture.</title>
        <authorList>
            <person name="Gilroy R."/>
            <person name="Ravi A."/>
            <person name="Getino M."/>
            <person name="Pursley I."/>
            <person name="Horton D.L."/>
            <person name="Alikhan N.F."/>
            <person name="Baker D."/>
            <person name="Gharbi K."/>
            <person name="Hall N."/>
            <person name="Watson M."/>
            <person name="Adriaenssens E.M."/>
            <person name="Foster-Nyarko E."/>
            <person name="Jarju S."/>
            <person name="Secka A."/>
            <person name="Antonio M."/>
            <person name="Oren A."/>
            <person name="Chaudhuri R.R."/>
            <person name="La Ragione R."/>
            <person name="Hildebrand F."/>
            <person name="Pallen M.J."/>
        </authorList>
    </citation>
    <scope>NUCLEOTIDE SEQUENCE</scope>
    <source>
        <strain evidence="3">18911</strain>
    </source>
</reference>
<sequence>MFEILTLNAISNKIFTVFDDNYSVSSDTKNPDAILVRSFKMDDYEIGDNLLAIGRAGAGVNNIPIPRMTEKGIAVFNTPGANANAVKELVICGLLLSARDIIGGSKWADTLDGDVAKAVEKGKKAFGGFEIAGKTLGIIGLGAIGKLVAGAAEALSMKVAGYDPFLSEVAAKELSEKGIIIKNTPEEIYEIADYITLHVPLTQDTREMINADSIKLMKDGAVVLNMARGELVNVSAVKEALATGKLRKYVVDFPNADCINTPGII</sequence>
<evidence type="ECO:0000313" key="3">
    <source>
        <dbReference type="EMBL" id="HIU60732.1"/>
    </source>
</evidence>
<gene>
    <name evidence="3" type="ORF">IAB05_05020</name>
</gene>
<dbReference type="PANTHER" id="PTHR42938">
    <property type="entry name" value="FORMATE DEHYDROGENASE 1"/>
    <property type="match status" value="1"/>
</dbReference>
<comment type="caution">
    <text evidence="3">The sequence shown here is derived from an EMBL/GenBank/DDBJ whole genome shotgun (WGS) entry which is preliminary data.</text>
</comment>